<gene>
    <name evidence="2" type="ORF">IG616_18455</name>
</gene>
<reference evidence="3" key="1">
    <citation type="submission" date="2020-09" db="EMBL/GenBank/DDBJ databases">
        <title>The genome sequence of strain Labrenzia suaedae 4C16A.</title>
        <authorList>
            <person name="Liu Y."/>
        </authorList>
    </citation>
    <scope>NUCLEOTIDE SEQUENCE [LARGE SCALE GENOMIC DNA]</scope>
    <source>
        <strain evidence="3">4C16A</strain>
    </source>
</reference>
<evidence type="ECO:0000313" key="2">
    <source>
        <dbReference type="EMBL" id="MBD8893533.1"/>
    </source>
</evidence>
<dbReference type="Gene3D" id="1.10.1750.10">
    <property type="match status" value="1"/>
</dbReference>
<name>A0ABR9CS67_9HYPH</name>
<dbReference type="EMBL" id="JACYXI010000013">
    <property type="protein sequence ID" value="MBD8893533.1"/>
    <property type="molecule type" value="Genomic_DNA"/>
</dbReference>
<reference evidence="2 3" key="2">
    <citation type="journal article" date="2021" name="Int. J. Syst. Evol. Microbiol.">
        <title>Roseibium litorale sp. nov., isolated from a tidal flat sediment and proposal for the reclassification of Labrenzia polysiphoniae as Roseibium polysiphoniae comb. nov.</title>
        <authorList>
            <person name="Liu Y."/>
            <person name="Pei T."/>
            <person name="Du J."/>
            <person name="Chao M."/>
            <person name="Deng M.R."/>
            <person name="Zhu H."/>
        </authorList>
    </citation>
    <scope>NUCLEOTIDE SEQUENCE [LARGE SCALE GENOMIC DNA]</scope>
    <source>
        <strain evidence="2 3">4C16A</strain>
    </source>
</reference>
<dbReference type="SUPFAM" id="SSF48295">
    <property type="entry name" value="TrpR-like"/>
    <property type="match status" value="1"/>
</dbReference>
<accession>A0ABR9CS67</accession>
<evidence type="ECO:0000313" key="3">
    <source>
        <dbReference type="Proteomes" id="UP000632063"/>
    </source>
</evidence>
<feature type="domain" description="Chromosomal replication initiator DnaA C-terminal" evidence="1">
    <location>
        <begin position="39"/>
        <end position="99"/>
    </location>
</feature>
<dbReference type="CDD" id="cd06571">
    <property type="entry name" value="Bac_DnaA_C"/>
    <property type="match status" value="1"/>
</dbReference>
<evidence type="ECO:0000259" key="1">
    <source>
        <dbReference type="SMART" id="SM00760"/>
    </source>
</evidence>
<dbReference type="Proteomes" id="UP000632063">
    <property type="component" value="Unassembled WGS sequence"/>
</dbReference>
<dbReference type="SMART" id="SM00760">
    <property type="entry name" value="Bac_DnaA_C"/>
    <property type="match status" value="1"/>
</dbReference>
<dbReference type="Pfam" id="PF08299">
    <property type="entry name" value="Bac_DnaA_C"/>
    <property type="match status" value="1"/>
</dbReference>
<keyword evidence="3" id="KW-1185">Reference proteome</keyword>
<protein>
    <submittedName>
        <fullName evidence="2">Chromosomal replication initiator DnaA</fullName>
    </submittedName>
</protein>
<sequence length="134" mass="15677">MRPFETRQPIGGYERKSFIWLIRRNRIQAHLHLAEGYAARAYCIMPEELYRNTRGKMHVCEARQLVMYIAHVVLELSRSEVARRYNRDRSTVAHACRTIEERREDPEFDRLVKSIEGLVTLEDDPAIGHLGGLV</sequence>
<organism evidence="2 3">
    <name type="scientific">Roseibium litorale</name>
    <dbReference type="NCBI Taxonomy" id="2803841"/>
    <lineage>
        <taxon>Bacteria</taxon>
        <taxon>Pseudomonadati</taxon>
        <taxon>Pseudomonadota</taxon>
        <taxon>Alphaproteobacteria</taxon>
        <taxon>Hyphomicrobiales</taxon>
        <taxon>Stappiaceae</taxon>
        <taxon>Roseibium</taxon>
    </lineage>
</organism>
<proteinExistence type="predicted"/>
<comment type="caution">
    <text evidence="2">The sequence shown here is derived from an EMBL/GenBank/DDBJ whole genome shotgun (WGS) entry which is preliminary data.</text>
</comment>
<dbReference type="InterPro" id="IPR010921">
    <property type="entry name" value="Trp_repressor/repl_initiator"/>
</dbReference>
<dbReference type="InterPro" id="IPR013159">
    <property type="entry name" value="DnaA_C"/>
</dbReference>